<keyword evidence="1 2" id="KW-0732">Signal</keyword>
<evidence type="ECO:0000256" key="2">
    <source>
        <dbReference type="SAM" id="SignalP"/>
    </source>
</evidence>
<organism evidence="4 5">
    <name type="scientific">Scheffersomyces spartinae</name>
    <dbReference type="NCBI Taxonomy" id="45513"/>
    <lineage>
        <taxon>Eukaryota</taxon>
        <taxon>Fungi</taxon>
        <taxon>Dikarya</taxon>
        <taxon>Ascomycota</taxon>
        <taxon>Saccharomycotina</taxon>
        <taxon>Pichiomycetes</taxon>
        <taxon>Debaryomycetaceae</taxon>
        <taxon>Scheffersomyces</taxon>
    </lineage>
</organism>
<evidence type="ECO:0000313" key="5">
    <source>
        <dbReference type="Proteomes" id="UP000790833"/>
    </source>
</evidence>
<gene>
    <name evidence="4" type="ORF">KQ657_002939</name>
</gene>
<evidence type="ECO:0000256" key="1">
    <source>
        <dbReference type="ARBA" id="ARBA00022729"/>
    </source>
</evidence>
<dbReference type="CDD" id="cd22191">
    <property type="entry name" value="DPBB_RlpA_EXP_N-like"/>
    <property type="match status" value="1"/>
</dbReference>
<dbReference type="EMBL" id="JAHMUF010000025">
    <property type="protein sequence ID" value="KAG7191668.1"/>
    <property type="molecule type" value="Genomic_DNA"/>
</dbReference>
<feature type="domain" description="RlpA-like protein double-psi beta-barrel" evidence="3">
    <location>
        <begin position="182"/>
        <end position="238"/>
    </location>
</feature>
<dbReference type="Proteomes" id="UP000790833">
    <property type="component" value="Unassembled WGS sequence"/>
</dbReference>
<dbReference type="InterPro" id="IPR036908">
    <property type="entry name" value="RlpA-like_sf"/>
</dbReference>
<dbReference type="Pfam" id="PF03330">
    <property type="entry name" value="DPBB_1"/>
    <property type="match status" value="1"/>
</dbReference>
<dbReference type="OrthoDB" id="623670at2759"/>
<accession>A0A9P7V5N1</accession>
<protein>
    <recommendedName>
        <fullName evidence="3">RlpA-like protein double-psi beta-barrel domain-containing protein</fullName>
    </recommendedName>
</protein>
<dbReference type="AlphaFoldDB" id="A0A9P7V5N1"/>
<proteinExistence type="predicted"/>
<dbReference type="InterPro" id="IPR009009">
    <property type="entry name" value="RlpA-like_DPBB"/>
</dbReference>
<dbReference type="Gene3D" id="2.40.40.10">
    <property type="entry name" value="RlpA-like domain"/>
    <property type="match status" value="1"/>
</dbReference>
<dbReference type="InterPro" id="IPR051477">
    <property type="entry name" value="Expansin_CellWall"/>
</dbReference>
<evidence type="ECO:0000259" key="3">
    <source>
        <dbReference type="Pfam" id="PF03330"/>
    </source>
</evidence>
<comment type="caution">
    <text evidence="4">The sequence shown here is derived from an EMBL/GenBank/DDBJ whole genome shotgun (WGS) entry which is preliminary data.</text>
</comment>
<dbReference type="SUPFAM" id="SSF50685">
    <property type="entry name" value="Barwin-like endoglucanases"/>
    <property type="match status" value="1"/>
</dbReference>
<dbReference type="GeneID" id="66116313"/>
<feature type="signal peptide" evidence="2">
    <location>
        <begin position="1"/>
        <end position="18"/>
    </location>
</feature>
<dbReference type="RefSeq" id="XP_043047220.1">
    <property type="nucleotide sequence ID" value="XM_043193684.1"/>
</dbReference>
<dbReference type="PANTHER" id="PTHR31836:SF28">
    <property type="entry name" value="SRCR DOMAIN-CONTAINING PROTEIN-RELATED"/>
    <property type="match status" value="1"/>
</dbReference>
<sequence length="242" mass="24976">MKFYSLLALACGLCHVGAAPIRTVLVTHTIWVTQKAAVDSTEATSVISATTPAVETATTTGGFLDNILNAASDGSNIFQVSALDVQLGVAKSSATVVTSATTTVSTSAATATTTSAIESTTVGTSTAAAAASSTSPTGSIYSGQGTFYDTGLGACGWTSTDSDYIVAIDIKTYNAHNVDSNPNHNSLCGKMIRAFYQGKSVDVKVVDACEGCKVNDLDFSPSAFQQLANESLGRIDITWEWL</sequence>
<evidence type="ECO:0000313" key="4">
    <source>
        <dbReference type="EMBL" id="KAG7191668.1"/>
    </source>
</evidence>
<reference evidence="4" key="1">
    <citation type="submission" date="2021-03" db="EMBL/GenBank/DDBJ databases">
        <authorList>
            <person name="Palmer J.M."/>
        </authorList>
    </citation>
    <scope>NUCLEOTIDE SEQUENCE</scope>
    <source>
        <strain evidence="4">ARV_011</strain>
    </source>
</reference>
<feature type="chain" id="PRO_5040274728" description="RlpA-like protein double-psi beta-barrel domain-containing protein" evidence="2">
    <location>
        <begin position="19"/>
        <end position="242"/>
    </location>
</feature>
<name>A0A9P7V5N1_9ASCO</name>
<keyword evidence="5" id="KW-1185">Reference proteome</keyword>
<dbReference type="PANTHER" id="PTHR31836">
    <property type="match status" value="1"/>
</dbReference>